<dbReference type="SUPFAM" id="SSF49785">
    <property type="entry name" value="Galactose-binding domain-like"/>
    <property type="match status" value="1"/>
</dbReference>
<dbReference type="AlphaFoldDB" id="W7YE04"/>
<dbReference type="Gene3D" id="2.70.98.10">
    <property type="match status" value="1"/>
</dbReference>
<dbReference type="Pfam" id="PF02836">
    <property type="entry name" value="Glyco_hydro_2_C"/>
    <property type="match status" value="1"/>
</dbReference>
<dbReference type="PANTHER" id="PTHR46323">
    <property type="entry name" value="BETA-GALACTOSIDASE"/>
    <property type="match status" value="1"/>
</dbReference>
<dbReference type="Gene3D" id="3.20.20.80">
    <property type="entry name" value="Glycosidases"/>
    <property type="match status" value="1"/>
</dbReference>
<dbReference type="InterPro" id="IPR006104">
    <property type="entry name" value="Glyco_hydro_2_N"/>
</dbReference>
<dbReference type="Pfam" id="PF16353">
    <property type="entry name" value="LacZ_4"/>
    <property type="match status" value="1"/>
</dbReference>
<evidence type="ECO:0000256" key="2">
    <source>
        <dbReference type="ARBA" id="ARBA00001913"/>
    </source>
</evidence>
<comment type="subunit">
    <text evidence="5">Monomer.</text>
</comment>
<evidence type="ECO:0000256" key="4">
    <source>
        <dbReference type="ARBA" id="ARBA00007401"/>
    </source>
</evidence>
<dbReference type="InterPro" id="IPR023232">
    <property type="entry name" value="Glyco_hydro_2_AS"/>
</dbReference>
<dbReference type="InterPro" id="IPR006103">
    <property type="entry name" value="Glyco_hydro_2_cat"/>
</dbReference>
<dbReference type="FunFam" id="3.20.20.80:FF:000018">
    <property type="entry name" value="Beta-galactosidase"/>
    <property type="match status" value="1"/>
</dbReference>
<dbReference type="PROSITE" id="PS00608">
    <property type="entry name" value="GLYCOSYL_HYDROL_F2_2"/>
    <property type="match status" value="1"/>
</dbReference>
<feature type="domain" description="Beta galactosidase small chain/" evidence="13">
    <location>
        <begin position="793"/>
        <end position="1064"/>
    </location>
</feature>
<dbReference type="InterPro" id="IPR013783">
    <property type="entry name" value="Ig-like_fold"/>
</dbReference>
<dbReference type="GO" id="GO:0030246">
    <property type="term" value="F:carbohydrate binding"/>
    <property type="evidence" value="ECO:0007669"/>
    <property type="project" value="InterPro"/>
</dbReference>
<comment type="caution">
    <text evidence="14">The sequence shown here is derived from an EMBL/GenBank/DDBJ whole genome shotgun (WGS) entry which is preliminary data.</text>
</comment>
<dbReference type="Gene3D" id="2.60.120.260">
    <property type="entry name" value="Galactose-binding domain-like"/>
    <property type="match status" value="1"/>
</dbReference>
<dbReference type="SUPFAM" id="SSF49303">
    <property type="entry name" value="beta-Galactosidase/glucuronidase domain"/>
    <property type="match status" value="2"/>
</dbReference>
<dbReference type="InterPro" id="IPR032312">
    <property type="entry name" value="LacZ_4"/>
</dbReference>
<keyword evidence="10 12" id="KW-0326">Glycosidase</keyword>
<sequence>MQLFKQTISRLCIFGILSSFFICLSAQIDKPHWENQSVFAVNKMQGRATSYSFYNFEDALSGDRNKTDITFLNGDWKFKYTKKIEERPKDFFKNSFDVQQWDDIEVPSNWELKGYGQPTYVNSNFQVDLQPPHYPWETEVGQYKRTFQYNEKWKDRQVILHFGGVTSAFNCWVNGQKVGYSEDACLPAEFDITDYVKHGENTVAVEVFRWTSASFLEDQDHWRLSGIHREVMILSQPKVSINDFFVRTKFDQQYQNAQLQIRPRLTTIDKVDTKGMRVEAQLLDAEGNSASKTMRMDADKILNEWYPQRDNVYFALLEQEIKSPHKWSAENPYLYTLILTLKDKDGIAIDTRSQKVGFRDVSIHGNVMLINGKKVKLYGVNRHDHDHIRGKALTREDMEEDIKLLKRYNLNAIRTSHYPNDPYIYDLCDQYGIYVMDEANLETHAVRGLLSNQPTWAAAYLDRAIRMVERDKNHPSIISWSLGNESGSGPNHAAMAAWIKDYDDTRFIHYEGAQGNKHHPHYKKVGSKEYKEYESVHGANPTDMPYVDVISRMYPTLEVLNHMANDPFIQRPIMMCEYAHAMGNSLGNMKEYWDIIHTHDNILGGFIWDWIDQGILEQDENGRPYYAVGGDYGDKVNAGNFCLNGIIASDRTPKPQIEECKYIYQPITFEAIDLAKGKIRIKNRQWFNNTHNMEFKWTLSQDGKVIERGTLSDIMISPEDFMEVTVPFRTPKLIIGAEYWLRISAHSTLDKQWAKKGYEIAKQQFKLPFYIQADEKSTSGSPILKEQNGDIIKYHNKAFSLLISQKSGFIESLHMAGKEILSQPLKPNFWRPLTDNDERGWKPQIHNKFWKDASSNLKLDQFEIVNSSDESITIKSNFLIQDKAALTLLYVIYNNGTIKVNYNLDADKNLPDLLRVGMQTGVPNKLNNMSYYGNGPWENYSDRCEAAEINIYKGTVNDFVFEYAQPQECSNRTDVRWLKLTDTKRKGLLIKGDQPLSISVWPWTPESLVKARHTNELQEEDYNTVNIDLIQTGVGGCNTWSAKAKPIRKYQVPSGKYQYSFVIKAAQ</sequence>
<dbReference type="PROSITE" id="PS00719">
    <property type="entry name" value="GLYCOSYL_HYDROL_F2_1"/>
    <property type="match status" value="1"/>
</dbReference>
<dbReference type="InterPro" id="IPR011013">
    <property type="entry name" value="Gal_mutarotase_sf_dom"/>
</dbReference>
<dbReference type="GO" id="GO:0009341">
    <property type="term" value="C:beta-galactosidase complex"/>
    <property type="evidence" value="ECO:0007669"/>
    <property type="project" value="InterPro"/>
</dbReference>
<dbReference type="InterPro" id="IPR017853">
    <property type="entry name" value="GH"/>
</dbReference>
<dbReference type="Pfam" id="PF00703">
    <property type="entry name" value="Glyco_hydro_2"/>
    <property type="match status" value="1"/>
</dbReference>
<dbReference type="PRINTS" id="PR00132">
    <property type="entry name" value="GLHYDRLASE2"/>
</dbReference>
<dbReference type="Pfam" id="PF02929">
    <property type="entry name" value="Bgal_small_N"/>
    <property type="match status" value="1"/>
</dbReference>
<dbReference type="InterPro" id="IPR006102">
    <property type="entry name" value="Ig-like_GH2"/>
</dbReference>
<dbReference type="eggNOG" id="COG3250">
    <property type="taxonomic scope" value="Bacteria"/>
</dbReference>
<dbReference type="OrthoDB" id="9801077at2"/>
<evidence type="ECO:0000256" key="9">
    <source>
        <dbReference type="ARBA" id="ARBA00022837"/>
    </source>
</evidence>
<evidence type="ECO:0000256" key="3">
    <source>
        <dbReference type="ARBA" id="ARBA00001959"/>
    </source>
</evidence>
<keyword evidence="15" id="KW-1185">Reference proteome</keyword>
<dbReference type="SUPFAM" id="SSF74650">
    <property type="entry name" value="Galactose mutarotase-like"/>
    <property type="match status" value="1"/>
</dbReference>
<evidence type="ECO:0000256" key="1">
    <source>
        <dbReference type="ARBA" id="ARBA00001412"/>
    </source>
</evidence>
<comment type="catalytic activity">
    <reaction evidence="1 12">
        <text>Hydrolysis of terminal non-reducing beta-D-galactose residues in beta-D-galactosides.</text>
        <dbReference type="EC" id="3.2.1.23"/>
    </reaction>
</comment>
<organism evidence="14 15">
    <name type="scientific">Saccharicrinis fermentans DSM 9555 = JCM 21142</name>
    <dbReference type="NCBI Taxonomy" id="869213"/>
    <lineage>
        <taxon>Bacteria</taxon>
        <taxon>Pseudomonadati</taxon>
        <taxon>Bacteroidota</taxon>
        <taxon>Bacteroidia</taxon>
        <taxon>Marinilabiliales</taxon>
        <taxon>Marinilabiliaceae</taxon>
        <taxon>Saccharicrinis</taxon>
    </lineage>
</organism>
<dbReference type="EC" id="3.2.1.23" evidence="6 12"/>
<dbReference type="GO" id="GO:0004565">
    <property type="term" value="F:beta-galactosidase activity"/>
    <property type="evidence" value="ECO:0007669"/>
    <property type="project" value="UniProtKB-EC"/>
</dbReference>
<evidence type="ECO:0000313" key="15">
    <source>
        <dbReference type="Proteomes" id="UP000019402"/>
    </source>
</evidence>
<evidence type="ECO:0000259" key="13">
    <source>
        <dbReference type="SMART" id="SM01038"/>
    </source>
</evidence>
<evidence type="ECO:0000256" key="12">
    <source>
        <dbReference type="RuleBase" id="RU361154"/>
    </source>
</evidence>
<evidence type="ECO:0000256" key="6">
    <source>
        <dbReference type="ARBA" id="ARBA00012756"/>
    </source>
</evidence>
<accession>W7YE04</accession>
<evidence type="ECO:0000256" key="11">
    <source>
        <dbReference type="ARBA" id="ARBA00032230"/>
    </source>
</evidence>
<comment type="cofactor">
    <cofactor evidence="3">
        <name>Na(+)</name>
        <dbReference type="ChEBI" id="CHEBI:29101"/>
    </cofactor>
</comment>
<evidence type="ECO:0000256" key="5">
    <source>
        <dbReference type="ARBA" id="ARBA00011245"/>
    </source>
</evidence>
<proteinExistence type="inferred from homology"/>
<dbReference type="SMART" id="SM01038">
    <property type="entry name" value="Bgal_small_N"/>
    <property type="match status" value="1"/>
</dbReference>
<dbReference type="InterPro" id="IPR014718">
    <property type="entry name" value="GH-type_carb-bd"/>
</dbReference>
<dbReference type="PANTHER" id="PTHR46323:SF2">
    <property type="entry name" value="BETA-GALACTOSIDASE"/>
    <property type="match status" value="1"/>
</dbReference>
<dbReference type="InterPro" id="IPR008979">
    <property type="entry name" value="Galactose-bd-like_sf"/>
</dbReference>
<dbReference type="Pfam" id="PF02837">
    <property type="entry name" value="Glyco_hydro_2_N"/>
    <property type="match status" value="1"/>
</dbReference>
<dbReference type="Gene3D" id="2.60.40.10">
    <property type="entry name" value="Immunoglobulins"/>
    <property type="match status" value="2"/>
</dbReference>
<name>W7YE04_9BACT</name>
<dbReference type="Proteomes" id="UP000019402">
    <property type="component" value="Unassembled WGS sequence"/>
</dbReference>
<reference evidence="14 15" key="1">
    <citation type="journal article" date="2014" name="Genome Announc.">
        <title>Draft Genome Sequence of Cytophaga fermentans JCM 21142T, a Facultative Anaerobe Isolated from Marine Mud.</title>
        <authorList>
            <person name="Starns D."/>
            <person name="Oshima K."/>
            <person name="Suda W."/>
            <person name="Iino T."/>
            <person name="Yuki M."/>
            <person name="Inoue J."/>
            <person name="Kitamura K."/>
            <person name="Iida T."/>
            <person name="Darby A."/>
            <person name="Hattori M."/>
            <person name="Ohkuma M."/>
        </authorList>
    </citation>
    <scope>NUCLEOTIDE SEQUENCE [LARGE SCALE GENOMIC DNA]</scope>
    <source>
        <strain evidence="14 15">JCM 21142</strain>
    </source>
</reference>
<comment type="similarity">
    <text evidence="4 12">Belongs to the glycosyl hydrolase 2 family.</text>
</comment>
<gene>
    <name evidence="14" type="ORF">JCM21142_31326</name>
</gene>
<dbReference type="RefSeq" id="WP_052343110.1">
    <property type="nucleotide sequence ID" value="NZ_BAMD01000012.1"/>
</dbReference>
<evidence type="ECO:0000256" key="8">
    <source>
        <dbReference type="ARBA" id="ARBA00022801"/>
    </source>
</evidence>
<dbReference type="InterPro" id="IPR036156">
    <property type="entry name" value="Beta-gal/glucu_dom_sf"/>
</dbReference>
<dbReference type="InterPro" id="IPR006101">
    <property type="entry name" value="Glyco_hydro_2"/>
</dbReference>
<evidence type="ECO:0000256" key="10">
    <source>
        <dbReference type="ARBA" id="ARBA00023295"/>
    </source>
</evidence>
<protein>
    <recommendedName>
        <fullName evidence="7 12">Beta-galactosidase</fullName>
        <ecNumber evidence="6 12">3.2.1.23</ecNumber>
    </recommendedName>
    <alternativeName>
        <fullName evidence="11 12">Lactase</fullName>
    </alternativeName>
</protein>
<keyword evidence="8 12" id="KW-0378">Hydrolase</keyword>
<dbReference type="GO" id="GO:0005990">
    <property type="term" value="P:lactose catabolic process"/>
    <property type="evidence" value="ECO:0007669"/>
    <property type="project" value="TreeGrafter"/>
</dbReference>
<evidence type="ECO:0000313" key="14">
    <source>
        <dbReference type="EMBL" id="GAF02686.1"/>
    </source>
</evidence>
<comment type="cofactor">
    <cofactor evidence="2">
        <name>Ca(2+)</name>
        <dbReference type="ChEBI" id="CHEBI:29108"/>
    </cofactor>
</comment>
<evidence type="ECO:0000256" key="7">
    <source>
        <dbReference type="ARBA" id="ARBA00013303"/>
    </source>
</evidence>
<dbReference type="InterPro" id="IPR023230">
    <property type="entry name" value="Glyco_hydro_2_CS"/>
</dbReference>
<dbReference type="EMBL" id="BAMD01000012">
    <property type="protein sequence ID" value="GAF02686.1"/>
    <property type="molecule type" value="Genomic_DNA"/>
</dbReference>
<dbReference type="STRING" id="869213.GCA_000517085_01829"/>
<keyword evidence="9" id="KW-0106">Calcium</keyword>
<dbReference type="SUPFAM" id="SSF51445">
    <property type="entry name" value="(Trans)glycosidases"/>
    <property type="match status" value="1"/>
</dbReference>
<dbReference type="InterPro" id="IPR050347">
    <property type="entry name" value="Bact_Beta-galactosidase"/>
</dbReference>
<dbReference type="InterPro" id="IPR004199">
    <property type="entry name" value="B-gal_small/dom_5"/>
</dbReference>